<organism evidence="1 2">
    <name type="scientific">Araneus ventricosus</name>
    <name type="common">Orbweaver spider</name>
    <name type="synonym">Epeira ventricosa</name>
    <dbReference type="NCBI Taxonomy" id="182803"/>
    <lineage>
        <taxon>Eukaryota</taxon>
        <taxon>Metazoa</taxon>
        <taxon>Ecdysozoa</taxon>
        <taxon>Arthropoda</taxon>
        <taxon>Chelicerata</taxon>
        <taxon>Arachnida</taxon>
        <taxon>Araneae</taxon>
        <taxon>Araneomorphae</taxon>
        <taxon>Entelegynae</taxon>
        <taxon>Araneoidea</taxon>
        <taxon>Araneidae</taxon>
        <taxon>Araneus</taxon>
    </lineage>
</organism>
<dbReference type="Proteomes" id="UP000499080">
    <property type="component" value="Unassembled WGS sequence"/>
</dbReference>
<keyword evidence="2" id="KW-1185">Reference proteome</keyword>
<proteinExistence type="predicted"/>
<evidence type="ECO:0000313" key="1">
    <source>
        <dbReference type="EMBL" id="GBN41317.1"/>
    </source>
</evidence>
<sequence>MIPLETELTFAIMVASSIRCSQCDDEKVILSCSFILALPHFLQGQSCIFRLGAVTSIIMQNNLEERKIRYLFLNFWLFTYEDFKLSHLLEVEADETSLDLDDES</sequence>
<name>A0A4Y2NTJ7_ARAVE</name>
<gene>
    <name evidence="1" type="ORF">AVEN_93674_1</name>
</gene>
<accession>A0A4Y2NTJ7</accession>
<comment type="caution">
    <text evidence="1">The sequence shown here is derived from an EMBL/GenBank/DDBJ whole genome shotgun (WGS) entry which is preliminary data.</text>
</comment>
<dbReference type="AlphaFoldDB" id="A0A4Y2NTJ7"/>
<reference evidence="1 2" key="1">
    <citation type="journal article" date="2019" name="Sci. Rep.">
        <title>Orb-weaving spider Araneus ventricosus genome elucidates the spidroin gene catalogue.</title>
        <authorList>
            <person name="Kono N."/>
            <person name="Nakamura H."/>
            <person name="Ohtoshi R."/>
            <person name="Moran D.A.P."/>
            <person name="Shinohara A."/>
            <person name="Yoshida Y."/>
            <person name="Fujiwara M."/>
            <person name="Mori M."/>
            <person name="Tomita M."/>
            <person name="Arakawa K."/>
        </authorList>
    </citation>
    <scope>NUCLEOTIDE SEQUENCE [LARGE SCALE GENOMIC DNA]</scope>
</reference>
<evidence type="ECO:0000313" key="2">
    <source>
        <dbReference type="Proteomes" id="UP000499080"/>
    </source>
</evidence>
<dbReference type="EMBL" id="BGPR01288795">
    <property type="protein sequence ID" value="GBN41317.1"/>
    <property type="molecule type" value="Genomic_DNA"/>
</dbReference>
<protein>
    <submittedName>
        <fullName evidence="1">Uncharacterized protein</fullName>
    </submittedName>
</protein>